<evidence type="ECO:0000313" key="4">
    <source>
        <dbReference type="Proteomes" id="UP000008674"/>
    </source>
</evidence>
<dbReference type="STRING" id="309807.SRU_1158"/>
<dbReference type="PANTHER" id="PTHR46580">
    <property type="entry name" value="SENSOR KINASE-RELATED"/>
    <property type="match status" value="1"/>
</dbReference>
<dbReference type="AlphaFoldDB" id="Q2S3E7"/>
<gene>
    <name evidence="3" type="ordered locus">SRU_1158</name>
</gene>
<dbReference type="Gene3D" id="2.130.10.130">
    <property type="entry name" value="Integrin alpha, N-terminal"/>
    <property type="match status" value="2"/>
</dbReference>
<dbReference type="HOGENOM" id="CLU_446104_0_0_10"/>
<evidence type="ECO:0000313" key="3">
    <source>
        <dbReference type="EMBL" id="ABC45948.1"/>
    </source>
</evidence>
<evidence type="ECO:0000256" key="2">
    <source>
        <dbReference type="SAM" id="MobiDB-lite"/>
    </source>
</evidence>
<dbReference type="SUPFAM" id="SSF69318">
    <property type="entry name" value="Integrin alpha N-terminal domain"/>
    <property type="match status" value="2"/>
</dbReference>
<dbReference type="EMBL" id="CP000159">
    <property type="protein sequence ID" value="ABC45948.1"/>
    <property type="molecule type" value="Genomic_DNA"/>
</dbReference>
<keyword evidence="1" id="KW-0732">Signal</keyword>
<sequence length="619" mass="65383">MTAPSVLMPRIRAFLVGLVGIVLVGCAGSSQSVSPDASSASFPDDYQRVVAPSIEVADTDGALIPNPFYGGFNAPRPQFVDIDGDEDSDLFVQERPGQLAFFEHVTEGDSSRLVWRTDHYRDLQIGEWYRFADLDQDGVPDLLTEEPYSHLRAYRNVGSATAPTFELYADTLRTVEGEPIFSDRQNIPNVTDLGCNGRLDLFLGRLDGTITRYESVDGTNGMPQFAHVTDEFEGIKIVGGTGQKGPSLHGANTLTFADVDDDGDSDLFWGDFFEPGLLLIENTGTCGNPVLSGQPERFPSSNPLLTSGYNAPAFTDWSGNGRPDLFVGVLGGSSGSNSSLADNFYFYEHTADGYQLRTRQFVGGIDVGSESTVALGDIQGDGQTDVLVANKIDPTQGETSLVYPLTPTGDKGPPRLRKRSPLDLPDAYRYAPALGDLNGDGADDLILGTWQGALSYHENQGDGTFDAVDGALDGLSGGSNVVPALGDVTGNGAPDLVLGTASGTLTLHRNTGGEASPNFASEGVTLAELNGRAAPTLHDVTGDGRLDLLVGTKTGLVLLRNQGGTDGLEFGPPTSVNLDGIPRNATPVWGDLDGDGRTDLVVGGKRGGLVLFQPSAATE</sequence>
<evidence type="ECO:0000256" key="1">
    <source>
        <dbReference type="ARBA" id="ARBA00022729"/>
    </source>
</evidence>
<dbReference type="OrthoDB" id="9816120at2"/>
<accession>Q2S3E7</accession>
<dbReference type="Proteomes" id="UP000008674">
    <property type="component" value="Chromosome"/>
</dbReference>
<dbReference type="eggNOG" id="COG2931">
    <property type="taxonomic scope" value="Bacteria"/>
</dbReference>
<dbReference type="KEGG" id="sru:SRU_1158"/>
<proteinExistence type="predicted"/>
<dbReference type="Pfam" id="PF13517">
    <property type="entry name" value="FG-GAP_3"/>
    <property type="match status" value="2"/>
</dbReference>
<dbReference type="InterPro" id="IPR013517">
    <property type="entry name" value="FG-GAP"/>
</dbReference>
<feature type="region of interest" description="Disordered" evidence="2">
    <location>
        <begin position="398"/>
        <end position="422"/>
    </location>
</feature>
<keyword evidence="4" id="KW-1185">Reference proteome</keyword>
<reference evidence="3 4" key="1">
    <citation type="journal article" date="2005" name="Proc. Natl. Acad. Sci. U.S.A.">
        <title>The genome of Salinibacter ruber: convergence and gene exchange among hyperhalophilic bacteria and archaea.</title>
        <authorList>
            <person name="Mongodin E.F."/>
            <person name="Nelson K.E."/>
            <person name="Daugherty S."/>
            <person name="Deboy R.T."/>
            <person name="Wister J."/>
            <person name="Khouri H."/>
            <person name="Weidman J."/>
            <person name="Walsh D.A."/>
            <person name="Papke R.T."/>
            <person name="Sanchez Perez G."/>
            <person name="Sharma A.K."/>
            <person name="Nesbo C.L."/>
            <person name="MacLeod D."/>
            <person name="Bapteste E."/>
            <person name="Doolittle W.F."/>
            <person name="Charlebois R.L."/>
            <person name="Legault B."/>
            <person name="Rodriguez-Valera F."/>
        </authorList>
    </citation>
    <scope>NUCLEOTIDE SEQUENCE [LARGE SCALE GENOMIC DNA]</scope>
    <source>
        <strain evidence="4">DSM 13855 / CECT 5946 / M31</strain>
    </source>
</reference>
<dbReference type="EnsemblBacteria" id="ABC45948">
    <property type="protein sequence ID" value="ABC45948"/>
    <property type="gene ID" value="SRU_1158"/>
</dbReference>
<name>Q2S3E7_SALRD</name>
<dbReference type="InterPro" id="IPR028994">
    <property type="entry name" value="Integrin_alpha_N"/>
</dbReference>
<protein>
    <submittedName>
        <fullName evidence="3">FG-GAP repeat domain protein</fullName>
    </submittedName>
</protein>
<organism evidence="3 4">
    <name type="scientific">Salinibacter ruber (strain DSM 13855 / M31)</name>
    <dbReference type="NCBI Taxonomy" id="309807"/>
    <lineage>
        <taxon>Bacteria</taxon>
        <taxon>Pseudomonadati</taxon>
        <taxon>Rhodothermota</taxon>
        <taxon>Rhodothermia</taxon>
        <taxon>Rhodothermales</taxon>
        <taxon>Salinibacteraceae</taxon>
        <taxon>Salinibacter</taxon>
    </lineage>
</organism>